<gene>
    <name evidence="4" type="ORF">E4K65_36945</name>
</gene>
<dbReference type="Pfam" id="PF00534">
    <property type="entry name" value="Glycos_transf_1"/>
    <property type="match status" value="1"/>
</dbReference>
<dbReference type="Proteomes" id="UP000297966">
    <property type="component" value="Unassembled WGS sequence"/>
</dbReference>
<dbReference type="EMBL" id="SPQT01000030">
    <property type="protein sequence ID" value="TFV41258.1"/>
    <property type="molecule type" value="Genomic_DNA"/>
</dbReference>
<name>A0A4Y9LCY9_9BRAD</name>
<keyword evidence="4" id="KW-0808">Transferase</keyword>
<dbReference type="AlphaFoldDB" id="A0A4Y9LCY9"/>
<dbReference type="PANTHER" id="PTHR12526">
    <property type="entry name" value="GLYCOSYLTRANSFERASE"/>
    <property type="match status" value="1"/>
</dbReference>
<comment type="caution">
    <text evidence="4">The sequence shown here is derived from an EMBL/GenBank/DDBJ whole genome shotgun (WGS) entry which is preliminary data.</text>
</comment>
<dbReference type="RefSeq" id="WP_135178289.1">
    <property type="nucleotide sequence ID" value="NZ_SPQT01000030.1"/>
</dbReference>
<feature type="domain" description="Glycosyltransferase subfamily 4-like N-terminal" evidence="3">
    <location>
        <begin position="18"/>
        <end position="119"/>
    </location>
</feature>
<feature type="region of interest" description="Disordered" evidence="1">
    <location>
        <begin position="348"/>
        <end position="377"/>
    </location>
</feature>
<feature type="domain" description="Glycosyl transferase family 1" evidence="2">
    <location>
        <begin position="172"/>
        <end position="306"/>
    </location>
</feature>
<keyword evidence="5" id="KW-1185">Reference proteome</keyword>
<dbReference type="OrthoDB" id="9801573at2"/>
<accession>A0A4Y9LCY9</accession>
<dbReference type="Gene3D" id="3.40.50.2000">
    <property type="entry name" value="Glycogen Phosphorylase B"/>
    <property type="match status" value="2"/>
</dbReference>
<evidence type="ECO:0000313" key="4">
    <source>
        <dbReference type="EMBL" id="TFV41258.1"/>
    </source>
</evidence>
<reference evidence="4 5" key="1">
    <citation type="submission" date="2019-03" db="EMBL/GenBank/DDBJ databases">
        <title>Bradyrhizobium diversity isolated from nodules of Chamaecrista fasciculata.</title>
        <authorList>
            <person name="Klepa M.S."/>
            <person name="Urquiaga M.O."/>
            <person name="Hungria M."/>
            <person name="Delamuta J.R."/>
        </authorList>
    </citation>
    <scope>NUCLEOTIDE SEQUENCE [LARGE SCALE GENOMIC DNA]</scope>
    <source>
        <strain evidence="4 5">CNPSo 3448</strain>
    </source>
</reference>
<sequence>MRIAQLAPLAESVPPKLYGGTERVIAWLVDELVGLGHDVTLFASGDSKTKGKLRPVWPRALRLGRRGADPNAACALLIEAIAERASDFDVIHSHVDWLPLPVLSRTRVPFLTTMHGRLDFPGLSKVIGAFPNAGFVSISDNQRRPLPDANWIATIRHGLPKDLLRPFYDHGSYLAFLGRLTADKGPEAAIRIARAARMPLRIAAKIPRAETAYFKQKLEPNIDGEEVRLVGEVDEVRKQLFLAGAAALLFPINWPEPFGLVMIEAMACGTPVIAYRSGSVPEVVEDGVTGFIVENEEQAIAAVNDLGRLDRRAVRARFEERFAASRMAGEYEIRYRELVARGGRAAESVQMPGGDEGFAKGAAQSSRPIGTASDSDR</sequence>
<organism evidence="4 5">
    <name type="scientific">Bradyrhizobium niftali</name>
    <dbReference type="NCBI Taxonomy" id="2560055"/>
    <lineage>
        <taxon>Bacteria</taxon>
        <taxon>Pseudomonadati</taxon>
        <taxon>Pseudomonadota</taxon>
        <taxon>Alphaproteobacteria</taxon>
        <taxon>Hyphomicrobiales</taxon>
        <taxon>Nitrobacteraceae</taxon>
        <taxon>Bradyrhizobium</taxon>
    </lineage>
</organism>
<dbReference type="InterPro" id="IPR028098">
    <property type="entry name" value="Glyco_trans_4-like_N"/>
</dbReference>
<evidence type="ECO:0000259" key="2">
    <source>
        <dbReference type="Pfam" id="PF00534"/>
    </source>
</evidence>
<evidence type="ECO:0000259" key="3">
    <source>
        <dbReference type="Pfam" id="PF13439"/>
    </source>
</evidence>
<dbReference type="Pfam" id="PF13439">
    <property type="entry name" value="Glyco_transf_4"/>
    <property type="match status" value="1"/>
</dbReference>
<dbReference type="SUPFAM" id="SSF53756">
    <property type="entry name" value="UDP-Glycosyltransferase/glycogen phosphorylase"/>
    <property type="match status" value="1"/>
</dbReference>
<dbReference type="PANTHER" id="PTHR12526:SF595">
    <property type="entry name" value="BLL5217 PROTEIN"/>
    <property type="match status" value="1"/>
</dbReference>
<dbReference type="GO" id="GO:0016757">
    <property type="term" value="F:glycosyltransferase activity"/>
    <property type="evidence" value="ECO:0007669"/>
    <property type="project" value="InterPro"/>
</dbReference>
<protein>
    <submittedName>
        <fullName evidence="4">Glycosyltransferase family 4 protein</fullName>
    </submittedName>
</protein>
<evidence type="ECO:0000256" key="1">
    <source>
        <dbReference type="SAM" id="MobiDB-lite"/>
    </source>
</evidence>
<evidence type="ECO:0000313" key="5">
    <source>
        <dbReference type="Proteomes" id="UP000297966"/>
    </source>
</evidence>
<dbReference type="CDD" id="cd03802">
    <property type="entry name" value="GT4_AviGT4-like"/>
    <property type="match status" value="1"/>
</dbReference>
<dbReference type="InterPro" id="IPR001296">
    <property type="entry name" value="Glyco_trans_1"/>
</dbReference>
<proteinExistence type="predicted"/>